<reference evidence="4 5" key="1">
    <citation type="submission" date="2024-09" db="EMBL/GenBank/DDBJ databases">
        <title>Floridaenema gen nov. (Aerosakkonemataceae, Aerosakkonematales ord. nov., Cyanobacteria) from benthic tropical and subtropical fresh waters, with the description of four new species.</title>
        <authorList>
            <person name="Moretto J.A."/>
            <person name="Berthold D.E."/>
            <person name="Lefler F.W."/>
            <person name="Huang I.-S."/>
            <person name="Laughinghouse H. IV."/>
        </authorList>
    </citation>
    <scope>NUCLEOTIDE SEQUENCE [LARGE SCALE GENOMIC DNA]</scope>
    <source>
        <strain evidence="4 5">BLCC-F46</strain>
    </source>
</reference>
<dbReference type="EMBL" id="JBHFNQ010000231">
    <property type="protein sequence ID" value="MFB2881596.1"/>
    <property type="molecule type" value="Genomic_DNA"/>
</dbReference>
<name>A0ABV4XFL2_9CYAN</name>
<organism evidence="4 5">
    <name type="scientific">Floridaenema aerugineum BLCC-F46</name>
    <dbReference type="NCBI Taxonomy" id="3153654"/>
    <lineage>
        <taxon>Bacteria</taxon>
        <taxon>Bacillati</taxon>
        <taxon>Cyanobacteriota</taxon>
        <taxon>Cyanophyceae</taxon>
        <taxon>Oscillatoriophycideae</taxon>
        <taxon>Aerosakkonematales</taxon>
        <taxon>Aerosakkonemataceae</taxon>
        <taxon>Floridanema</taxon>
        <taxon>Floridanema aerugineum</taxon>
    </lineage>
</organism>
<comment type="caution">
    <text evidence="4">The sequence shown here is derived from an EMBL/GenBank/DDBJ whole genome shotgun (WGS) entry which is preliminary data.</text>
</comment>
<evidence type="ECO:0000259" key="2">
    <source>
        <dbReference type="Pfam" id="PF04984"/>
    </source>
</evidence>
<dbReference type="Pfam" id="PF04984">
    <property type="entry name" value="Phage_sheath_1"/>
    <property type="match status" value="1"/>
</dbReference>
<dbReference type="PANTHER" id="PTHR35861">
    <property type="match status" value="1"/>
</dbReference>
<dbReference type="Pfam" id="PF17482">
    <property type="entry name" value="Phage_sheath_1C"/>
    <property type="match status" value="1"/>
</dbReference>
<gene>
    <name evidence="4" type="ORF">ACE1CC_32495</name>
</gene>
<dbReference type="InterPro" id="IPR052042">
    <property type="entry name" value="Tail_sheath_structural"/>
</dbReference>
<sequence>MREYLTPGVYFEFRDSAPPTIRRGRMDIAGFVGLAERGPLHQAVQIDSWRQFQAIFGDFLPYGFLAYTVKGFFENGGRTCFVVRIAGNTAAKASLTLKNSTGTDIFQVLAANEGSWGNQIAIALTQINPTTLSFSLIVMRKRLNREVFPNLSINPENERYFVRLINQGNERIAPSQWIKVEDLLPLEMIRTAMFLPDVIQSGLKNQIGFLTGGKDGIASLILDDFLGTSDLLTTERRGLSVFDRIDAIGIIAIPDIHIRPVLQPEPPPVVKPPEDPCLPHCLDSSFLDFSNKESQRQAGCLPHKSPNFPPLPILEQPPEFSEEDIFTVQQSMVEHCERQQDRVAILDARLRSDGKTSLTISEILDWRSRFDSERGFAALYYPWIRVVDPQPLAKEILRHIPPCGHIAGLYARSDFTIGVHKAPANSELFWAEDTTVSINDEEQAILNPESVNCVRAFPGRGIRVYGARTISSNPDWRYINVRRLLSMIEEAVDESTQWAVFEPHDFLLRRSLILSISSFLETIWRQGGLVGNTAAEAYFIKCDETNNPPSIVNQGKLIADIGVAPTHPAEFIIFRVGRTVEELEIVER</sequence>
<feature type="domain" description="Tail sheath protein C-terminal" evidence="3">
    <location>
        <begin position="471"/>
        <end position="576"/>
    </location>
</feature>
<dbReference type="RefSeq" id="WP_413274570.1">
    <property type="nucleotide sequence ID" value="NZ_JBHFNQ010000231.1"/>
</dbReference>
<evidence type="ECO:0000313" key="4">
    <source>
        <dbReference type="EMBL" id="MFB2881596.1"/>
    </source>
</evidence>
<evidence type="ECO:0000256" key="1">
    <source>
        <dbReference type="ARBA" id="ARBA00008005"/>
    </source>
</evidence>
<feature type="domain" description="Tail sheath protein subtilisin-like" evidence="2">
    <location>
        <begin position="328"/>
        <end position="469"/>
    </location>
</feature>
<evidence type="ECO:0000259" key="3">
    <source>
        <dbReference type="Pfam" id="PF17482"/>
    </source>
</evidence>
<accession>A0ABV4XFL2</accession>
<dbReference type="InterPro" id="IPR035089">
    <property type="entry name" value="Phage_sheath_subtilisin"/>
</dbReference>
<proteinExistence type="inferred from homology"/>
<dbReference type="PANTHER" id="PTHR35861:SF1">
    <property type="entry name" value="PHAGE TAIL SHEATH PROTEIN"/>
    <property type="match status" value="1"/>
</dbReference>
<dbReference type="Gene3D" id="3.40.50.11780">
    <property type="match status" value="2"/>
</dbReference>
<comment type="similarity">
    <text evidence="1">Belongs to the myoviridae tail sheath protein family.</text>
</comment>
<keyword evidence="5" id="KW-1185">Reference proteome</keyword>
<evidence type="ECO:0000313" key="5">
    <source>
        <dbReference type="Proteomes" id="UP001576774"/>
    </source>
</evidence>
<protein>
    <submittedName>
        <fullName evidence="4">Phage tail sheath family protein</fullName>
    </submittedName>
</protein>
<dbReference type="Proteomes" id="UP001576774">
    <property type="component" value="Unassembled WGS sequence"/>
</dbReference>
<dbReference type="InterPro" id="IPR020287">
    <property type="entry name" value="Tail_sheath_C"/>
</dbReference>